<accession>A0A7G1IDJ6</accession>
<evidence type="ECO:0000313" key="3">
    <source>
        <dbReference type="Proteomes" id="UP000516380"/>
    </source>
</evidence>
<dbReference type="AlphaFoldDB" id="A0A7G1IDJ6"/>
<evidence type="ECO:0000259" key="1">
    <source>
        <dbReference type="Pfam" id="PF03636"/>
    </source>
</evidence>
<dbReference type="Gene3D" id="2.70.98.40">
    <property type="entry name" value="Glycoside hydrolase, family 65, N-terminal domain"/>
    <property type="match status" value="1"/>
</dbReference>
<dbReference type="GO" id="GO:0030246">
    <property type="term" value="F:carbohydrate binding"/>
    <property type="evidence" value="ECO:0007669"/>
    <property type="project" value="InterPro"/>
</dbReference>
<dbReference type="Pfam" id="PF03636">
    <property type="entry name" value="Glyco_hydro_65N"/>
    <property type="match status" value="1"/>
</dbReference>
<feature type="domain" description="Glycoside hydrolase family 65 N-terminal" evidence="1">
    <location>
        <begin position="58"/>
        <end position="88"/>
    </location>
</feature>
<keyword evidence="3" id="KW-1185">Reference proteome</keyword>
<reference evidence="2 3" key="1">
    <citation type="submission" date="2020-07" db="EMBL/GenBank/DDBJ databases">
        <title>Mycobacterium kansasii (former subtype) with zoonotic potential isolated from diseased indoor pet cat, Japan.</title>
        <authorList>
            <person name="Fukano H."/>
            <person name="Terazono T."/>
            <person name="Hoshino Y."/>
        </authorList>
    </citation>
    <scope>NUCLEOTIDE SEQUENCE [LARGE SCALE GENOMIC DNA]</scope>
    <source>
        <strain evidence="2 3">Kuro-I</strain>
    </source>
</reference>
<dbReference type="SUPFAM" id="SSF74650">
    <property type="entry name" value="Galactose mutarotase-like"/>
    <property type="match status" value="1"/>
</dbReference>
<dbReference type="Proteomes" id="UP000516380">
    <property type="component" value="Chromosome"/>
</dbReference>
<protein>
    <recommendedName>
        <fullName evidence="1">Glycoside hydrolase family 65 N-terminal domain-containing protein</fullName>
    </recommendedName>
</protein>
<gene>
    <name evidence="2" type="ORF">NIIDMKKI_42130</name>
</gene>
<sequence length="122" mass="13856">MRFSGIGVVVRHDRDGDRPTAASFTLTSPTEARDFVRRGARWLAYDRETRARGWTFTWEGYDPPNEKLREALCTVGNGYFATRGLLPNPRPAKSITREPMPPVCTTGSMIWSRVPGLRTRAW</sequence>
<dbReference type="GO" id="GO:0005975">
    <property type="term" value="P:carbohydrate metabolic process"/>
    <property type="evidence" value="ECO:0007669"/>
    <property type="project" value="InterPro"/>
</dbReference>
<proteinExistence type="predicted"/>
<name>A0A7G1IDJ6_MYCKA</name>
<dbReference type="InterPro" id="IPR037018">
    <property type="entry name" value="GH65_N"/>
</dbReference>
<dbReference type="InterPro" id="IPR011013">
    <property type="entry name" value="Gal_mutarotase_sf_dom"/>
</dbReference>
<evidence type="ECO:0000313" key="2">
    <source>
        <dbReference type="EMBL" id="BCI89007.1"/>
    </source>
</evidence>
<dbReference type="EMBL" id="AP023343">
    <property type="protein sequence ID" value="BCI89007.1"/>
    <property type="molecule type" value="Genomic_DNA"/>
</dbReference>
<dbReference type="InterPro" id="IPR005196">
    <property type="entry name" value="Glyco_hydro_65_N"/>
</dbReference>
<dbReference type="GO" id="GO:0003824">
    <property type="term" value="F:catalytic activity"/>
    <property type="evidence" value="ECO:0007669"/>
    <property type="project" value="InterPro"/>
</dbReference>
<organism evidence="2 3">
    <name type="scientific">Mycobacterium kansasii</name>
    <dbReference type="NCBI Taxonomy" id="1768"/>
    <lineage>
        <taxon>Bacteria</taxon>
        <taxon>Bacillati</taxon>
        <taxon>Actinomycetota</taxon>
        <taxon>Actinomycetes</taxon>
        <taxon>Mycobacteriales</taxon>
        <taxon>Mycobacteriaceae</taxon>
        <taxon>Mycobacterium</taxon>
    </lineage>
</organism>